<dbReference type="AlphaFoldDB" id="A0A4C1TQZ8"/>
<accession>A0A4C1TQZ8</accession>
<dbReference type="Proteomes" id="UP000299102">
    <property type="component" value="Unassembled WGS sequence"/>
</dbReference>
<keyword evidence="3" id="KW-1185">Reference proteome</keyword>
<protein>
    <submittedName>
        <fullName evidence="2">Uncharacterized protein</fullName>
    </submittedName>
</protein>
<dbReference type="EMBL" id="BGZK01000079">
    <property type="protein sequence ID" value="GBP16344.1"/>
    <property type="molecule type" value="Genomic_DNA"/>
</dbReference>
<evidence type="ECO:0000313" key="2">
    <source>
        <dbReference type="EMBL" id="GBP16344.1"/>
    </source>
</evidence>
<comment type="caution">
    <text evidence="2">The sequence shown here is derived from an EMBL/GenBank/DDBJ whole genome shotgun (WGS) entry which is preliminary data.</text>
</comment>
<gene>
    <name evidence="2" type="ORF">EVAR_9937_1</name>
</gene>
<organism evidence="2 3">
    <name type="scientific">Eumeta variegata</name>
    <name type="common">Bagworm moth</name>
    <name type="synonym">Eumeta japonica</name>
    <dbReference type="NCBI Taxonomy" id="151549"/>
    <lineage>
        <taxon>Eukaryota</taxon>
        <taxon>Metazoa</taxon>
        <taxon>Ecdysozoa</taxon>
        <taxon>Arthropoda</taxon>
        <taxon>Hexapoda</taxon>
        <taxon>Insecta</taxon>
        <taxon>Pterygota</taxon>
        <taxon>Neoptera</taxon>
        <taxon>Endopterygota</taxon>
        <taxon>Lepidoptera</taxon>
        <taxon>Glossata</taxon>
        <taxon>Ditrysia</taxon>
        <taxon>Tineoidea</taxon>
        <taxon>Psychidae</taxon>
        <taxon>Oiketicinae</taxon>
        <taxon>Eumeta</taxon>
    </lineage>
</organism>
<proteinExistence type="predicted"/>
<evidence type="ECO:0000256" key="1">
    <source>
        <dbReference type="SAM" id="MobiDB-lite"/>
    </source>
</evidence>
<evidence type="ECO:0000313" key="3">
    <source>
        <dbReference type="Proteomes" id="UP000299102"/>
    </source>
</evidence>
<sequence>MRADDAARRLNFRPMACTNESETPRPATAASGRRLSRTKRNRQIAMQLRPCHSALRIKHFYARVQSRYTRDISPFFSSKINLAKKG</sequence>
<feature type="region of interest" description="Disordered" evidence="1">
    <location>
        <begin position="1"/>
        <end position="40"/>
    </location>
</feature>
<name>A0A4C1TQZ8_EUMVA</name>
<reference evidence="2 3" key="1">
    <citation type="journal article" date="2019" name="Commun. Biol.">
        <title>The bagworm genome reveals a unique fibroin gene that provides high tensile strength.</title>
        <authorList>
            <person name="Kono N."/>
            <person name="Nakamura H."/>
            <person name="Ohtoshi R."/>
            <person name="Tomita M."/>
            <person name="Numata K."/>
            <person name="Arakawa K."/>
        </authorList>
    </citation>
    <scope>NUCLEOTIDE SEQUENCE [LARGE SCALE GENOMIC DNA]</scope>
</reference>